<dbReference type="EMBL" id="JABSTQ010005317">
    <property type="protein sequence ID" value="KAG0439609.1"/>
    <property type="molecule type" value="Genomic_DNA"/>
</dbReference>
<comment type="caution">
    <text evidence="1">The sequence shown here is derived from an EMBL/GenBank/DDBJ whole genome shotgun (WGS) entry which is preliminary data.</text>
</comment>
<accession>A0AC60QSZ0</accession>
<sequence>MDRPFTYDPALRVQVVVDGNIFLHHCRYALTDRHLTQFRTKIREVRAIADEETRKKAWKDLNAEIAERYVQIYKGDMVTDFVEDYHGGDDYGRDLDPGCENRDEGECEQHDASRANERCIRYDAFFATVFNCISRTVKKVIGGLALKARMDVDVVVVFDGISPTVKWAEQYCRRRNDILTVMKNDNDAATVGNPAKRARLTKNSKLQSVLEEPLKSLARCGRATMSTVCRLTAASDVMQHVASFFDLLEDEDYAKIVIDGYDNSHDRVYQMTSLTLLPPVYAGEGDVKVIDTMLCAPKSNSLGDVSVIVTDDSDVLLGVASVIDKIPSREVYVYSARQYTESRKRRDEYAFELPGGQGDCRVSLLDNFKYPSRQRGYYHIKDDFFGRLLRMDTFDFNPLTFAVPILMYGGYEIMSLLISASKKPDHMNVAMFRAMINATREETSFYFILLAAVKSIVQYETATTATRTRVQARTWSDVSERGKEVEKLAIKYTKLLQYTAMYAMHQGQLAWYLSPELRESMSACQNRAAQVTLVDVATVLEKLYNRGEFETTIDARPFLLGEEDTRRDSILADYERDSDASVPTKALYALHIMGALEANGSWWTDVDAVVATYRWYEINCLCPCIEPVNLRRILSIFQQPADELSRTFTSRLIRSSYKRNRRRLGNLKFPDFLKVYKEMSS</sequence>
<reference evidence="1 2" key="1">
    <citation type="journal article" date="2020" name="Cell">
        <title>Large-Scale Comparative Analyses of Tick Genomes Elucidate Their Genetic Diversity and Vector Capacities.</title>
        <authorList>
            <consortium name="Tick Genome and Microbiome Consortium (TIGMIC)"/>
            <person name="Jia N."/>
            <person name="Wang J."/>
            <person name="Shi W."/>
            <person name="Du L."/>
            <person name="Sun Y."/>
            <person name="Zhan W."/>
            <person name="Jiang J.F."/>
            <person name="Wang Q."/>
            <person name="Zhang B."/>
            <person name="Ji P."/>
            <person name="Bell-Sakyi L."/>
            <person name="Cui X.M."/>
            <person name="Yuan T.T."/>
            <person name="Jiang B.G."/>
            <person name="Yang W.F."/>
            <person name="Lam T.T."/>
            <person name="Chang Q.C."/>
            <person name="Ding S.J."/>
            <person name="Wang X.J."/>
            <person name="Zhu J.G."/>
            <person name="Ruan X.D."/>
            <person name="Zhao L."/>
            <person name="Wei J.T."/>
            <person name="Ye R.Z."/>
            <person name="Que T.C."/>
            <person name="Du C.H."/>
            <person name="Zhou Y.H."/>
            <person name="Cheng J.X."/>
            <person name="Dai P.F."/>
            <person name="Guo W.B."/>
            <person name="Han X.H."/>
            <person name="Huang E.J."/>
            <person name="Li L.F."/>
            <person name="Wei W."/>
            <person name="Gao Y.C."/>
            <person name="Liu J.Z."/>
            <person name="Shao H.Z."/>
            <person name="Wang X."/>
            <person name="Wang C.C."/>
            <person name="Yang T.C."/>
            <person name="Huo Q.B."/>
            <person name="Li W."/>
            <person name="Chen H.Y."/>
            <person name="Chen S.E."/>
            <person name="Zhou L.G."/>
            <person name="Ni X.B."/>
            <person name="Tian J.H."/>
            <person name="Sheng Y."/>
            <person name="Liu T."/>
            <person name="Pan Y.S."/>
            <person name="Xia L.Y."/>
            <person name="Li J."/>
            <person name="Zhao F."/>
            <person name="Cao W.C."/>
        </authorList>
    </citation>
    <scope>NUCLEOTIDE SEQUENCE [LARGE SCALE GENOMIC DNA]</scope>
    <source>
        <strain evidence="1">Iper-2018</strain>
    </source>
</reference>
<evidence type="ECO:0000313" key="2">
    <source>
        <dbReference type="Proteomes" id="UP000805193"/>
    </source>
</evidence>
<name>A0AC60QSZ0_IXOPE</name>
<evidence type="ECO:0000313" key="1">
    <source>
        <dbReference type="EMBL" id="KAG0439609.1"/>
    </source>
</evidence>
<proteinExistence type="predicted"/>
<gene>
    <name evidence="1" type="ORF">HPB47_016584</name>
</gene>
<organism evidence="1 2">
    <name type="scientific">Ixodes persulcatus</name>
    <name type="common">Taiga tick</name>
    <dbReference type="NCBI Taxonomy" id="34615"/>
    <lineage>
        <taxon>Eukaryota</taxon>
        <taxon>Metazoa</taxon>
        <taxon>Ecdysozoa</taxon>
        <taxon>Arthropoda</taxon>
        <taxon>Chelicerata</taxon>
        <taxon>Arachnida</taxon>
        <taxon>Acari</taxon>
        <taxon>Parasitiformes</taxon>
        <taxon>Ixodida</taxon>
        <taxon>Ixodoidea</taxon>
        <taxon>Ixodidae</taxon>
        <taxon>Ixodinae</taxon>
        <taxon>Ixodes</taxon>
    </lineage>
</organism>
<dbReference type="Proteomes" id="UP000805193">
    <property type="component" value="Unassembled WGS sequence"/>
</dbReference>
<protein>
    <submittedName>
        <fullName evidence="1">Uncharacterized protein</fullName>
    </submittedName>
</protein>
<keyword evidence="2" id="KW-1185">Reference proteome</keyword>